<gene>
    <name evidence="1" type="ORF">dnm_005040</name>
</gene>
<keyword evidence="2" id="KW-1185">Reference proteome</keyword>
<protein>
    <submittedName>
        <fullName evidence="1">Uncharacterized protein</fullName>
    </submittedName>
</protein>
<proteinExistence type="predicted"/>
<dbReference type="EMBL" id="CP061800">
    <property type="protein sequence ID" value="QTA84507.1"/>
    <property type="molecule type" value="Genomic_DNA"/>
</dbReference>
<sequence>MPSPVGTAYLLETCKLGEFFMPICNCSGFQFQVPSFMFHVSK</sequence>
<name>A0A975GKD3_9BACT</name>
<organism evidence="1 2">
    <name type="scientific">Desulfonema magnum</name>
    <dbReference type="NCBI Taxonomy" id="45655"/>
    <lineage>
        <taxon>Bacteria</taxon>
        <taxon>Pseudomonadati</taxon>
        <taxon>Thermodesulfobacteriota</taxon>
        <taxon>Desulfobacteria</taxon>
        <taxon>Desulfobacterales</taxon>
        <taxon>Desulfococcaceae</taxon>
        <taxon>Desulfonema</taxon>
    </lineage>
</organism>
<reference evidence="1" key="1">
    <citation type="journal article" date="2021" name="Microb. Physiol.">
        <title>Proteogenomic Insights into the Physiology of Marine, Sulfate-Reducing, Filamentous Desulfonema limicola and Desulfonema magnum.</title>
        <authorList>
            <person name="Schnaars V."/>
            <person name="Wohlbrand L."/>
            <person name="Scheve S."/>
            <person name="Hinrichs C."/>
            <person name="Reinhardt R."/>
            <person name="Rabus R."/>
        </authorList>
    </citation>
    <scope>NUCLEOTIDE SEQUENCE</scope>
    <source>
        <strain evidence="1">4be13</strain>
    </source>
</reference>
<dbReference type="AlphaFoldDB" id="A0A975GKD3"/>
<dbReference type="KEGG" id="dmm:dnm_005040"/>
<evidence type="ECO:0000313" key="2">
    <source>
        <dbReference type="Proteomes" id="UP000663722"/>
    </source>
</evidence>
<accession>A0A975GKD3</accession>
<evidence type="ECO:0000313" key="1">
    <source>
        <dbReference type="EMBL" id="QTA84507.1"/>
    </source>
</evidence>
<dbReference type="Proteomes" id="UP000663722">
    <property type="component" value="Chromosome"/>
</dbReference>